<dbReference type="Proteomes" id="UP001586593">
    <property type="component" value="Unassembled WGS sequence"/>
</dbReference>
<keyword evidence="3" id="KW-1185">Reference proteome</keyword>
<feature type="region of interest" description="Disordered" evidence="1">
    <location>
        <begin position="384"/>
        <end position="448"/>
    </location>
</feature>
<comment type="caution">
    <text evidence="2">The sequence shown here is derived from an EMBL/GenBank/DDBJ whole genome shotgun (WGS) entry which is preliminary data.</text>
</comment>
<name>A0ABR3Y7Z0_9PEZI</name>
<feature type="region of interest" description="Disordered" evidence="1">
    <location>
        <begin position="35"/>
        <end position="65"/>
    </location>
</feature>
<feature type="compositionally biased region" description="Polar residues" evidence="1">
    <location>
        <begin position="209"/>
        <end position="222"/>
    </location>
</feature>
<feature type="compositionally biased region" description="Basic and acidic residues" evidence="1">
    <location>
        <begin position="197"/>
        <end position="206"/>
    </location>
</feature>
<accession>A0ABR3Y7Z0</accession>
<gene>
    <name evidence="2" type="ORF">VTK73DRAFT_5314</name>
</gene>
<evidence type="ECO:0008006" key="4">
    <source>
        <dbReference type="Google" id="ProtNLM"/>
    </source>
</evidence>
<evidence type="ECO:0000313" key="3">
    <source>
        <dbReference type="Proteomes" id="UP001586593"/>
    </source>
</evidence>
<organism evidence="2 3">
    <name type="scientific">Phialemonium thermophilum</name>
    <dbReference type="NCBI Taxonomy" id="223376"/>
    <lineage>
        <taxon>Eukaryota</taxon>
        <taxon>Fungi</taxon>
        <taxon>Dikarya</taxon>
        <taxon>Ascomycota</taxon>
        <taxon>Pezizomycotina</taxon>
        <taxon>Sordariomycetes</taxon>
        <taxon>Sordariomycetidae</taxon>
        <taxon>Cephalothecales</taxon>
        <taxon>Cephalothecaceae</taxon>
        <taxon>Phialemonium</taxon>
    </lineage>
</organism>
<dbReference type="EMBL" id="JAZHXJ010000003">
    <property type="protein sequence ID" value="KAL1884178.1"/>
    <property type="molecule type" value="Genomic_DNA"/>
</dbReference>
<feature type="compositionally biased region" description="Polar residues" evidence="1">
    <location>
        <begin position="36"/>
        <end position="45"/>
    </location>
</feature>
<evidence type="ECO:0000313" key="2">
    <source>
        <dbReference type="EMBL" id="KAL1884178.1"/>
    </source>
</evidence>
<feature type="compositionally biased region" description="Acidic residues" evidence="1">
    <location>
        <begin position="400"/>
        <end position="421"/>
    </location>
</feature>
<proteinExistence type="predicted"/>
<protein>
    <recommendedName>
        <fullName evidence="4">PH domain-containing protein</fullName>
    </recommendedName>
</protein>
<sequence>MEGTLLVPPDRGTIIGRALWKTRYVVIGPSRGQGELPTNFTASQGTGAGRSHMTRSSNSNPRIPTRPEHFVLSIYKAKTDSEPLQQHSVSSITECQVQPLAHRKQGPVLPTLVVSLSPDATTDKLRKRRSSRTVGLTSKDNSPTTLLFRQAVSDQEHKLHDWAGFVNSLLQQSASDRALMSPITPVSPTFINPFASRNRDVSDPHQRPPSGNANRRTALQHKSSSHTHSSRERPVTYSDSPSLHSKRSDLSSHASSMNPSYMAFQNYATMHPADLPSPATTVGEYQGEFIEGWTSAQGRSSTISSPIRARDSIGSQPAAMAPSIIDSSSPPGPRETILDRAFQLRVIPGSERKIPGEEKLSSIARFDALMREADERRKIREVEEAKQRAAENEGLKSAWDLDEDSGSDQDEAAGENDDSDTNDYIPGYEHDYDRDDDRYEVRPGAQRARSYIGGRGEYRTQRGRAPLDYDAETLMALNINRI</sequence>
<feature type="compositionally biased region" description="Basic and acidic residues" evidence="1">
    <location>
        <begin position="428"/>
        <end position="441"/>
    </location>
</feature>
<reference evidence="2 3" key="1">
    <citation type="journal article" date="2024" name="Commun. Biol.">
        <title>Comparative genomic analysis of thermophilic fungi reveals convergent evolutionary adaptations and gene losses.</title>
        <authorList>
            <person name="Steindorff A.S."/>
            <person name="Aguilar-Pontes M.V."/>
            <person name="Robinson A.J."/>
            <person name="Andreopoulos B."/>
            <person name="LaButti K."/>
            <person name="Kuo A."/>
            <person name="Mondo S."/>
            <person name="Riley R."/>
            <person name="Otillar R."/>
            <person name="Haridas S."/>
            <person name="Lipzen A."/>
            <person name="Grimwood J."/>
            <person name="Schmutz J."/>
            <person name="Clum A."/>
            <person name="Reid I.D."/>
            <person name="Moisan M.C."/>
            <person name="Butler G."/>
            <person name="Nguyen T.T.M."/>
            <person name="Dewar K."/>
            <person name="Conant G."/>
            <person name="Drula E."/>
            <person name="Henrissat B."/>
            <person name="Hansel C."/>
            <person name="Singer S."/>
            <person name="Hutchinson M.I."/>
            <person name="de Vries R.P."/>
            <person name="Natvig D.O."/>
            <person name="Powell A.J."/>
            <person name="Tsang A."/>
            <person name="Grigoriev I.V."/>
        </authorList>
    </citation>
    <scope>NUCLEOTIDE SEQUENCE [LARGE SCALE GENOMIC DNA]</scope>
    <source>
        <strain evidence="2 3">ATCC 24622</strain>
    </source>
</reference>
<evidence type="ECO:0000256" key="1">
    <source>
        <dbReference type="SAM" id="MobiDB-lite"/>
    </source>
</evidence>
<feature type="region of interest" description="Disordered" evidence="1">
    <location>
        <begin position="190"/>
        <end position="254"/>
    </location>
</feature>
<feature type="compositionally biased region" description="Basic and acidic residues" evidence="1">
    <location>
        <begin position="384"/>
        <end position="394"/>
    </location>
</feature>